<dbReference type="InterPro" id="IPR017438">
    <property type="entry name" value="ATP-NAD_kinase_N"/>
</dbReference>
<evidence type="ECO:0000256" key="6">
    <source>
        <dbReference type="RuleBase" id="RU361128"/>
    </source>
</evidence>
<evidence type="ECO:0000256" key="1">
    <source>
        <dbReference type="ARBA" id="ARBA00009280"/>
    </source>
</evidence>
<proteinExistence type="inferred from homology"/>
<dbReference type="STRING" id="1169540.A0A0G4EF06"/>
<dbReference type="PROSITE" id="PS50146">
    <property type="entry name" value="DAGK"/>
    <property type="match status" value="1"/>
</dbReference>
<dbReference type="Gene3D" id="3.40.50.10330">
    <property type="entry name" value="Probable inorganic polyphosphate/atp-NAD kinase, domain 1"/>
    <property type="match status" value="1"/>
</dbReference>
<keyword evidence="10" id="KW-1185">Reference proteome</keyword>
<dbReference type="OMA" id="TRQIHVW"/>
<feature type="domain" description="DAGKc" evidence="8">
    <location>
        <begin position="69"/>
        <end position="231"/>
    </location>
</feature>
<comment type="catalytic activity">
    <reaction evidence="6">
        <text>a 1,2-diacyl-sn-glycerol + ATP = a 1,2-diacyl-sn-glycero-3-phosphate + ADP + H(+)</text>
        <dbReference type="Rhea" id="RHEA:10272"/>
        <dbReference type="ChEBI" id="CHEBI:15378"/>
        <dbReference type="ChEBI" id="CHEBI:17815"/>
        <dbReference type="ChEBI" id="CHEBI:30616"/>
        <dbReference type="ChEBI" id="CHEBI:58608"/>
        <dbReference type="ChEBI" id="CHEBI:456216"/>
        <dbReference type="EC" id="2.7.1.107"/>
    </reaction>
</comment>
<keyword evidence="2 6" id="KW-0808">Transferase</keyword>
<accession>A0A0G4EF06</accession>
<dbReference type="SUPFAM" id="SSF111331">
    <property type="entry name" value="NAD kinase/diacylglycerol kinase-like"/>
    <property type="match status" value="1"/>
</dbReference>
<feature type="region of interest" description="Disordered" evidence="7">
    <location>
        <begin position="316"/>
        <end position="353"/>
    </location>
</feature>
<comment type="similarity">
    <text evidence="1 6">Belongs to the eukaryotic diacylglycerol kinase family.</text>
</comment>
<dbReference type="GO" id="GO:0016020">
    <property type="term" value="C:membrane"/>
    <property type="evidence" value="ECO:0007669"/>
    <property type="project" value="TreeGrafter"/>
</dbReference>
<protein>
    <recommendedName>
        <fullName evidence="6">Diacylglycerol kinase</fullName>
        <shortName evidence="6">DAG kinase</shortName>
        <ecNumber evidence="6">2.7.1.107</ecNumber>
    </recommendedName>
</protein>
<dbReference type="SMART" id="SM00046">
    <property type="entry name" value="DAGKc"/>
    <property type="match status" value="1"/>
</dbReference>
<dbReference type="PhylomeDB" id="A0A0G4EF06"/>
<dbReference type="InterPro" id="IPR016064">
    <property type="entry name" value="NAD/diacylglycerol_kinase_sf"/>
</dbReference>
<dbReference type="OrthoDB" id="242257at2759"/>
<dbReference type="GO" id="GO:0007200">
    <property type="term" value="P:phospholipase C-activating G protein-coupled receptor signaling pathway"/>
    <property type="evidence" value="ECO:0007669"/>
    <property type="project" value="InterPro"/>
</dbReference>
<keyword evidence="5 6" id="KW-0067">ATP-binding</keyword>
<dbReference type="Pfam" id="PF00609">
    <property type="entry name" value="DAGK_acc"/>
    <property type="match status" value="1"/>
</dbReference>
<name>A0A0G4EF06_VITBC</name>
<dbReference type="InterPro" id="IPR001206">
    <property type="entry name" value="Diacylglycerol_kinase_cat_dom"/>
</dbReference>
<dbReference type="PANTHER" id="PTHR11255:SF121">
    <property type="entry name" value="DIACYLGLYCEROL KINASE (ATP)"/>
    <property type="match status" value="1"/>
</dbReference>
<dbReference type="AlphaFoldDB" id="A0A0G4EF06"/>
<evidence type="ECO:0000313" key="10">
    <source>
        <dbReference type="Proteomes" id="UP000041254"/>
    </source>
</evidence>
<evidence type="ECO:0000256" key="3">
    <source>
        <dbReference type="ARBA" id="ARBA00022741"/>
    </source>
</evidence>
<sequence length="508" mass="55437">MSLDRSLDPSLAQGVAEQLHLSSFPDSPIAQATPLHDAITPDAPQLELRDAAGVGIGTGAGGRFELVDRPQYFVFLFVNPTSGGSKAGEITQLGVETFRFHAPYDMMAYVYDITSGDPGNKPGFKRLKTVVDGVPADQIVRVVVAGGDGTVMWCLSELEEHGIDVMRVAIGVVPYGTGNDFARALAWSRISNCALFDASFALFKALVHTWIESRVVPYDIWEVEVSVQDDGCFKKIDSKTRQKKTLTQRDDASRPVVSQKFPMANYFSTGIESRIGLGFDRHRARSPFANKVVYFTEGLKKAFKKTPRITDVISNLSEVSGESGPSQESPLARSEPASTSSERSVFSLSTSSGGPKLVGKPASLIAINIPSFAGGLDIWRSSKGRPGLRQAAFNQDEILKSPQAVGDGKIEWMTFDSSVAIGAEKVISGHGRRVYQGSGPFKLTFKDRLPGGEGRFYMQVDGEFFQLCKPKEALLRHHKTIQVLMADQKVLARRIKEAKHGVHRRTAP</sequence>
<dbReference type="GO" id="GO:0004143">
    <property type="term" value="F:ATP-dependent diacylglycerol kinase activity"/>
    <property type="evidence" value="ECO:0007669"/>
    <property type="project" value="UniProtKB-EC"/>
</dbReference>
<dbReference type="Pfam" id="PF00781">
    <property type="entry name" value="DAGK_cat"/>
    <property type="match status" value="1"/>
</dbReference>
<reference evidence="9 10" key="1">
    <citation type="submission" date="2014-11" db="EMBL/GenBank/DDBJ databases">
        <authorList>
            <person name="Zhu J."/>
            <person name="Qi W."/>
            <person name="Song R."/>
        </authorList>
    </citation>
    <scope>NUCLEOTIDE SEQUENCE [LARGE SCALE GENOMIC DNA]</scope>
</reference>
<dbReference type="InParanoid" id="A0A0G4EF06"/>
<feature type="compositionally biased region" description="Polar residues" evidence="7">
    <location>
        <begin position="336"/>
        <end position="353"/>
    </location>
</feature>
<dbReference type="InterPro" id="IPR000756">
    <property type="entry name" value="Diacylglycerol_kin_accessory"/>
</dbReference>
<dbReference type="GO" id="GO:0005524">
    <property type="term" value="F:ATP binding"/>
    <property type="evidence" value="ECO:0007669"/>
    <property type="project" value="UniProtKB-KW"/>
</dbReference>
<evidence type="ECO:0000256" key="4">
    <source>
        <dbReference type="ARBA" id="ARBA00022777"/>
    </source>
</evidence>
<keyword evidence="4 6" id="KW-0418">Kinase</keyword>
<gene>
    <name evidence="9" type="ORF">Vbra_3729</name>
</gene>
<dbReference type="EC" id="2.7.1.107" evidence="6"/>
<evidence type="ECO:0000313" key="9">
    <source>
        <dbReference type="EMBL" id="CEL94293.1"/>
    </source>
</evidence>
<dbReference type="InterPro" id="IPR037607">
    <property type="entry name" value="DGK"/>
</dbReference>
<dbReference type="VEuPathDB" id="CryptoDB:Vbra_3729"/>
<organism evidence="9 10">
    <name type="scientific">Vitrella brassicaformis (strain CCMP3155)</name>
    <dbReference type="NCBI Taxonomy" id="1169540"/>
    <lineage>
        <taxon>Eukaryota</taxon>
        <taxon>Sar</taxon>
        <taxon>Alveolata</taxon>
        <taxon>Colpodellida</taxon>
        <taxon>Vitrellaceae</taxon>
        <taxon>Vitrella</taxon>
    </lineage>
</organism>
<feature type="compositionally biased region" description="Polar residues" evidence="7">
    <location>
        <begin position="316"/>
        <end position="329"/>
    </location>
</feature>
<dbReference type="PANTHER" id="PTHR11255">
    <property type="entry name" value="DIACYLGLYCEROL KINASE"/>
    <property type="match status" value="1"/>
</dbReference>
<evidence type="ECO:0000256" key="2">
    <source>
        <dbReference type="ARBA" id="ARBA00022679"/>
    </source>
</evidence>
<evidence type="ECO:0000256" key="5">
    <source>
        <dbReference type="ARBA" id="ARBA00022840"/>
    </source>
</evidence>
<dbReference type="Proteomes" id="UP000041254">
    <property type="component" value="Unassembled WGS sequence"/>
</dbReference>
<evidence type="ECO:0000259" key="8">
    <source>
        <dbReference type="PROSITE" id="PS50146"/>
    </source>
</evidence>
<evidence type="ECO:0000256" key="7">
    <source>
        <dbReference type="SAM" id="MobiDB-lite"/>
    </source>
</evidence>
<dbReference type="SMART" id="SM00045">
    <property type="entry name" value="DAGKa"/>
    <property type="match status" value="1"/>
</dbReference>
<keyword evidence="3 6" id="KW-0547">Nucleotide-binding</keyword>
<dbReference type="EMBL" id="CDMY01000214">
    <property type="protein sequence ID" value="CEL94293.1"/>
    <property type="molecule type" value="Genomic_DNA"/>
</dbReference>
<dbReference type="FunCoup" id="A0A0G4EF06">
    <property type="interactions" value="21"/>
</dbReference>